<protein>
    <submittedName>
        <fullName evidence="2">Uncharacterized protein</fullName>
    </submittedName>
</protein>
<feature type="region of interest" description="Disordered" evidence="1">
    <location>
        <begin position="186"/>
        <end position="218"/>
    </location>
</feature>
<accession>A0AAV9G4N1</accession>
<organism evidence="2 3">
    <name type="scientific">Podospora aff. communis PSN243</name>
    <dbReference type="NCBI Taxonomy" id="3040156"/>
    <lineage>
        <taxon>Eukaryota</taxon>
        <taxon>Fungi</taxon>
        <taxon>Dikarya</taxon>
        <taxon>Ascomycota</taxon>
        <taxon>Pezizomycotina</taxon>
        <taxon>Sordariomycetes</taxon>
        <taxon>Sordariomycetidae</taxon>
        <taxon>Sordariales</taxon>
        <taxon>Podosporaceae</taxon>
        <taxon>Podospora</taxon>
    </lineage>
</organism>
<proteinExistence type="predicted"/>
<name>A0AAV9G4N1_9PEZI</name>
<gene>
    <name evidence="2" type="ORF">QBC34DRAFT_30919</name>
</gene>
<dbReference type="EMBL" id="MU866030">
    <property type="protein sequence ID" value="KAK4442145.1"/>
    <property type="molecule type" value="Genomic_DNA"/>
</dbReference>
<dbReference type="AlphaFoldDB" id="A0AAV9G4N1"/>
<reference evidence="2" key="2">
    <citation type="submission" date="2023-05" db="EMBL/GenBank/DDBJ databases">
        <authorList>
            <consortium name="Lawrence Berkeley National Laboratory"/>
            <person name="Steindorff A."/>
            <person name="Hensen N."/>
            <person name="Bonometti L."/>
            <person name="Westerberg I."/>
            <person name="Brannstrom I.O."/>
            <person name="Guillou S."/>
            <person name="Cros-Aarteil S."/>
            <person name="Calhoun S."/>
            <person name="Haridas S."/>
            <person name="Kuo A."/>
            <person name="Mondo S."/>
            <person name="Pangilinan J."/>
            <person name="Riley R."/>
            <person name="Labutti K."/>
            <person name="Andreopoulos B."/>
            <person name="Lipzen A."/>
            <person name="Chen C."/>
            <person name="Yanf M."/>
            <person name="Daum C."/>
            <person name="Ng V."/>
            <person name="Clum A."/>
            <person name="Ohm R."/>
            <person name="Martin F."/>
            <person name="Silar P."/>
            <person name="Natvig D."/>
            <person name="Lalanne C."/>
            <person name="Gautier V."/>
            <person name="Ament-Velasquez S.L."/>
            <person name="Kruys A."/>
            <person name="Hutchinson M.I."/>
            <person name="Powell A.J."/>
            <person name="Barry K."/>
            <person name="Miller A.N."/>
            <person name="Grigoriev I.V."/>
            <person name="Debuchy R."/>
            <person name="Gladieux P."/>
            <person name="Thoren M.H."/>
            <person name="Johannesson H."/>
        </authorList>
    </citation>
    <scope>NUCLEOTIDE SEQUENCE</scope>
    <source>
        <strain evidence="2">PSN243</strain>
    </source>
</reference>
<keyword evidence="3" id="KW-1185">Reference proteome</keyword>
<sequence>MRRGGGARQEGTSFNLGPAGNRQCQPPLPTSEGASWALSGWMSRAPVSRRSSRYAPFGQLANVCRRPHPGIPDPHVPGPPLRRLWQAPPVRDHWCRKPGSTTGLEWINSTFPRLSQRLQVLPPPRNDPPRSSWCESAAAAAAGRCKCPVSGSSRGHLELSPNPKSTQLARTFIGPTMCVMGRRGVPGNVRSAASPLRPACSRRDDTRVTRSSNGYPAT</sequence>
<evidence type="ECO:0000313" key="2">
    <source>
        <dbReference type="EMBL" id="KAK4442145.1"/>
    </source>
</evidence>
<reference evidence="2" key="1">
    <citation type="journal article" date="2023" name="Mol. Phylogenet. Evol.">
        <title>Genome-scale phylogeny and comparative genomics of the fungal order Sordariales.</title>
        <authorList>
            <person name="Hensen N."/>
            <person name="Bonometti L."/>
            <person name="Westerberg I."/>
            <person name="Brannstrom I.O."/>
            <person name="Guillou S."/>
            <person name="Cros-Aarteil S."/>
            <person name="Calhoun S."/>
            <person name="Haridas S."/>
            <person name="Kuo A."/>
            <person name="Mondo S."/>
            <person name="Pangilinan J."/>
            <person name="Riley R."/>
            <person name="LaButti K."/>
            <person name="Andreopoulos B."/>
            <person name="Lipzen A."/>
            <person name="Chen C."/>
            <person name="Yan M."/>
            <person name="Daum C."/>
            <person name="Ng V."/>
            <person name="Clum A."/>
            <person name="Steindorff A."/>
            <person name="Ohm R.A."/>
            <person name="Martin F."/>
            <person name="Silar P."/>
            <person name="Natvig D.O."/>
            <person name="Lalanne C."/>
            <person name="Gautier V."/>
            <person name="Ament-Velasquez S.L."/>
            <person name="Kruys A."/>
            <person name="Hutchinson M.I."/>
            <person name="Powell A.J."/>
            <person name="Barry K."/>
            <person name="Miller A.N."/>
            <person name="Grigoriev I.V."/>
            <person name="Debuchy R."/>
            <person name="Gladieux P."/>
            <person name="Hiltunen Thoren M."/>
            <person name="Johannesson H."/>
        </authorList>
    </citation>
    <scope>NUCLEOTIDE SEQUENCE</scope>
    <source>
        <strain evidence="2">PSN243</strain>
    </source>
</reference>
<dbReference type="Proteomes" id="UP001321760">
    <property type="component" value="Unassembled WGS sequence"/>
</dbReference>
<evidence type="ECO:0000313" key="3">
    <source>
        <dbReference type="Proteomes" id="UP001321760"/>
    </source>
</evidence>
<evidence type="ECO:0000256" key="1">
    <source>
        <dbReference type="SAM" id="MobiDB-lite"/>
    </source>
</evidence>
<comment type="caution">
    <text evidence="2">The sequence shown here is derived from an EMBL/GenBank/DDBJ whole genome shotgun (WGS) entry which is preliminary data.</text>
</comment>
<feature type="region of interest" description="Disordered" evidence="1">
    <location>
        <begin position="1"/>
        <end position="31"/>
    </location>
</feature>